<reference evidence="10 11" key="1">
    <citation type="journal article" date="2013" name="BMC Genomics">
        <title>Genomics-driven discovery of the pneumocandin biosynthetic gene cluster in the fungus Glarea lozoyensis.</title>
        <authorList>
            <person name="Chen L."/>
            <person name="Yue Q."/>
            <person name="Zhang X."/>
            <person name="Xiang M."/>
            <person name="Wang C."/>
            <person name="Li S."/>
            <person name="Che Y."/>
            <person name="Ortiz-Lopez F.J."/>
            <person name="Bills G.F."/>
            <person name="Liu X."/>
            <person name="An Z."/>
        </authorList>
    </citation>
    <scope>NUCLEOTIDE SEQUENCE [LARGE SCALE GENOMIC DNA]</scope>
    <source>
        <strain evidence="11">ATCC 20868 / MF5171</strain>
    </source>
</reference>
<keyword evidence="4 7" id="KW-0863">Zinc-finger</keyword>
<dbReference type="eggNOG" id="KOG1721">
    <property type="taxonomic scope" value="Eukaryota"/>
</dbReference>
<dbReference type="SMART" id="SM00355">
    <property type="entry name" value="ZnF_C2H2"/>
    <property type="match status" value="2"/>
</dbReference>
<comment type="subcellular location">
    <subcellularLocation>
        <location evidence="1">Nucleus</location>
    </subcellularLocation>
</comment>
<dbReference type="KEGG" id="glz:GLAREA_06512"/>
<keyword evidence="3" id="KW-0677">Repeat</keyword>
<keyword evidence="2" id="KW-0479">Metal-binding</keyword>
<keyword evidence="6" id="KW-0539">Nucleus</keyword>
<dbReference type="Pfam" id="PF00096">
    <property type="entry name" value="zf-C2H2"/>
    <property type="match status" value="2"/>
</dbReference>
<dbReference type="PANTHER" id="PTHR40626">
    <property type="entry name" value="MIP31509P"/>
    <property type="match status" value="1"/>
</dbReference>
<feature type="domain" description="C2H2-type" evidence="9">
    <location>
        <begin position="29"/>
        <end position="51"/>
    </location>
</feature>
<dbReference type="InterPro" id="IPR013087">
    <property type="entry name" value="Znf_C2H2_type"/>
</dbReference>
<dbReference type="PANTHER" id="PTHR40626:SF35">
    <property type="entry name" value="FINGER DOMAIN PROTEIN, PUTATIVE-RELATED"/>
    <property type="match status" value="1"/>
</dbReference>
<evidence type="ECO:0000256" key="6">
    <source>
        <dbReference type="ARBA" id="ARBA00023242"/>
    </source>
</evidence>
<evidence type="ECO:0000256" key="5">
    <source>
        <dbReference type="ARBA" id="ARBA00022833"/>
    </source>
</evidence>
<dbReference type="AlphaFoldDB" id="S3D8L4"/>
<gene>
    <name evidence="10" type="ORF">GLAREA_06512</name>
</gene>
<dbReference type="RefSeq" id="XP_008080116.1">
    <property type="nucleotide sequence ID" value="XM_008081925.1"/>
</dbReference>
<dbReference type="PROSITE" id="PS00028">
    <property type="entry name" value="ZINC_FINGER_C2H2_1"/>
    <property type="match status" value="1"/>
</dbReference>
<dbReference type="Gene3D" id="3.30.160.60">
    <property type="entry name" value="Classic Zinc Finger"/>
    <property type="match status" value="1"/>
</dbReference>
<sequence length="819" mass="92102">MDGTVGTGNGVGSKKSKERKAGDGPGQRFQCPRCPKNFSRIENLTRHQANHDDVGKFACVICRKRFTRSDLLNRHRRIHENQVKPSSNAGSSIEYTPSPQRDVKRETSIETAAYQQHGRTAIPMQQPRDVYEPQYGNNPYQTSALPENGFSNGASSMLPNHTPAPRLASLMEAALGPQPDPSFAPMQNFDPSLWGGFMMFGDNSNTYMGTYDADISWTLESFHSESPPDRYLDPEMMRNSNRTFADDPYGYQTGSYRPDGVNQLDAADVEDEDTNDWPDKEGGIASRRQRTARVVPLHLFPVSWQNVLDEARASGLSATTIRPYQHISTSIRSNLMAALQGENFRNDLSRSEITDSKFPPAEALDFFLRLYIRYIHSRFPVLHLPTFDIYNSPPLLLVAMMFLGSSHSRIDRGRFSRLFYDHLRLAVLRNNEMDSKALRRTENIMTAFLLCLAGTWSGSKRAYEFAEGGRGTLITACRRARLLDCRPSSRVSHEQFQRPGLSQLDAIWLAWVETEKRKRLGLCIYMFDCMYPALFNNQPYVSKAETTNCAFPCAEEFWEVPTAESWKSMLGSADAPPVTYYLHALNACLLRRYIKPPPPVTNVGSEFGKLVLIYALHTHIFEWRQSTSMLNPTGLGGYLGGQALPMGKGLKERRQWLADGVESWGECYQGIDTSTAAALLHRLAFVALDVSLSDMHLVAGRSNNLNDGNFAEDNLMHWANSEIANSTMHHVFTMLEIAHLAINNGFVEESSYEVAVCLFTGGIICWAYAKLNKGLNSNHHRAREEVQKASTALEEMGCWRMCSMFSRILKSFELGKGVS</sequence>
<dbReference type="GO" id="GO:0000981">
    <property type="term" value="F:DNA-binding transcription factor activity, RNA polymerase II-specific"/>
    <property type="evidence" value="ECO:0007669"/>
    <property type="project" value="InterPro"/>
</dbReference>
<dbReference type="InterPro" id="IPR036236">
    <property type="entry name" value="Znf_C2H2_sf"/>
</dbReference>
<dbReference type="Proteomes" id="UP000016922">
    <property type="component" value="Unassembled WGS sequence"/>
</dbReference>
<dbReference type="GeneID" id="19465565"/>
<feature type="region of interest" description="Disordered" evidence="8">
    <location>
        <begin position="1"/>
        <end position="34"/>
    </location>
</feature>
<dbReference type="GO" id="GO:0005634">
    <property type="term" value="C:nucleus"/>
    <property type="evidence" value="ECO:0007669"/>
    <property type="project" value="UniProtKB-SubCell"/>
</dbReference>
<feature type="region of interest" description="Disordered" evidence="8">
    <location>
        <begin position="77"/>
        <end position="105"/>
    </location>
</feature>
<name>S3D8L4_GLAL2</name>
<feature type="compositionally biased region" description="Gly residues" evidence="8">
    <location>
        <begin position="1"/>
        <end position="11"/>
    </location>
</feature>
<organism evidence="10 11">
    <name type="scientific">Glarea lozoyensis (strain ATCC 20868 / MF5171)</name>
    <dbReference type="NCBI Taxonomy" id="1116229"/>
    <lineage>
        <taxon>Eukaryota</taxon>
        <taxon>Fungi</taxon>
        <taxon>Dikarya</taxon>
        <taxon>Ascomycota</taxon>
        <taxon>Pezizomycotina</taxon>
        <taxon>Leotiomycetes</taxon>
        <taxon>Helotiales</taxon>
        <taxon>Helotiaceae</taxon>
        <taxon>Glarea</taxon>
    </lineage>
</organism>
<dbReference type="OMA" id="HIFEWRQ"/>
<dbReference type="InterPro" id="IPR051059">
    <property type="entry name" value="VerF-like"/>
</dbReference>
<evidence type="ECO:0000256" key="4">
    <source>
        <dbReference type="ARBA" id="ARBA00022771"/>
    </source>
</evidence>
<keyword evidence="11" id="KW-1185">Reference proteome</keyword>
<evidence type="ECO:0000256" key="1">
    <source>
        <dbReference type="ARBA" id="ARBA00004123"/>
    </source>
</evidence>
<evidence type="ECO:0000256" key="3">
    <source>
        <dbReference type="ARBA" id="ARBA00022737"/>
    </source>
</evidence>
<evidence type="ECO:0000256" key="7">
    <source>
        <dbReference type="PROSITE-ProRule" id="PRU00042"/>
    </source>
</evidence>
<proteinExistence type="predicted"/>
<dbReference type="GO" id="GO:0000785">
    <property type="term" value="C:chromatin"/>
    <property type="evidence" value="ECO:0007669"/>
    <property type="project" value="TreeGrafter"/>
</dbReference>
<dbReference type="SUPFAM" id="SSF57667">
    <property type="entry name" value="beta-beta-alpha zinc fingers"/>
    <property type="match status" value="1"/>
</dbReference>
<keyword evidence="5" id="KW-0862">Zinc</keyword>
<dbReference type="GO" id="GO:0006351">
    <property type="term" value="P:DNA-templated transcription"/>
    <property type="evidence" value="ECO:0007669"/>
    <property type="project" value="InterPro"/>
</dbReference>
<evidence type="ECO:0000313" key="10">
    <source>
        <dbReference type="EMBL" id="EPE33499.1"/>
    </source>
</evidence>
<dbReference type="EMBL" id="KE145358">
    <property type="protein sequence ID" value="EPE33499.1"/>
    <property type="molecule type" value="Genomic_DNA"/>
</dbReference>
<protein>
    <submittedName>
        <fullName evidence="10">C2H2 and C2HC zinc finger</fullName>
    </submittedName>
</protein>
<dbReference type="GO" id="GO:0000978">
    <property type="term" value="F:RNA polymerase II cis-regulatory region sequence-specific DNA binding"/>
    <property type="evidence" value="ECO:0007669"/>
    <property type="project" value="InterPro"/>
</dbReference>
<dbReference type="HOGENOM" id="CLU_021987_0_0_1"/>
<dbReference type="InterPro" id="IPR007219">
    <property type="entry name" value="XnlR_reg_dom"/>
</dbReference>
<evidence type="ECO:0000256" key="2">
    <source>
        <dbReference type="ARBA" id="ARBA00022723"/>
    </source>
</evidence>
<dbReference type="OrthoDB" id="1405595at2759"/>
<feature type="compositionally biased region" description="Polar residues" evidence="8">
    <location>
        <begin position="83"/>
        <end position="99"/>
    </location>
</feature>
<feature type="domain" description="C2H2-type" evidence="9">
    <location>
        <begin position="57"/>
        <end position="84"/>
    </location>
</feature>
<dbReference type="Pfam" id="PF04082">
    <property type="entry name" value="Fungal_trans"/>
    <property type="match status" value="1"/>
</dbReference>
<accession>S3D8L4</accession>
<dbReference type="PROSITE" id="PS50157">
    <property type="entry name" value="ZINC_FINGER_C2H2_2"/>
    <property type="match status" value="2"/>
</dbReference>
<dbReference type="GO" id="GO:0008270">
    <property type="term" value="F:zinc ion binding"/>
    <property type="evidence" value="ECO:0007669"/>
    <property type="project" value="UniProtKB-KW"/>
</dbReference>
<evidence type="ECO:0000256" key="8">
    <source>
        <dbReference type="SAM" id="MobiDB-lite"/>
    </source>
</evidence>
<evidence type="ECO:0000313" key="11">
    <source>
        <dbReference type="Proteomes" id="UP000016922"/>
    </source>
</evidence>
<dbReference type="CDD" id="cd12148">
    <property type="entry name" value="fungal_TF_MHR"/>
    <property type="match status" value="1"/>
</dbReference>
<evidence type="ECO:0000259" key="9">
    <source>
        <dbReference type="PROSITE" id="PS50157"/>
    </source>
</evidence>